<feature type="compositionally biased region" description="Basic and acidic residues" evidence="1">
    <location>
        <begin position="258"/>
        <end position="284"/>
    </location>
</feature>
<feature type="compositionally biased region" description="Polar residues" evidence="1">
    <location>
        <begin position="353"/>
        <end position="368"/>
    </location>
</feature>
<dbReference type="PANTHER" id="PTHR33700">
    <property type="entry name" value="MYB-LIKE PROTEIN X"/>
    <property type="match status" value="1"/>
</dbReference>
<feature type="compositionally biased region" description="Basic and acidic residues" evidence="1">
    <location>
        <begin position="98"/>
        <end position="125"/>
    </location>
</feature>
<feature type="compositionally biased region" description="Basic and acidic residues" evidence="1">
    <location>
        <begin position="132"/>
        <end position="148"/>
    </location>
</feature>
<feature type="compositionally biased region" description="Acidic residues" evidence="1">
    <location>
        <begin position="88"/>
        <end position="97"/>
    </location>
</feature>
<dbReference type="Proteomes" id="UP001157006">
    <property type="component" value="Chromosome 3"/>
</dbReference>
<evidence type="ECO:0000313" key="4">
    <source>
        <dbReference type="Proteomes" id="UP001157006"/>
    </source>
</evidence>
<feature type="compositionally biased region" description="Polar residues" evidence="1">
    <location>
        <begin position="232"/>
        <end position="257"/>
    </location>
</feature>
<feature type="compositionally biased region" description="Basic and acidic residues" evidence="1">
    <location>
        <begin position="200"/>
        <end position="223"/>
    </location>
</feature>
<feature type="compositionally biased region" description="Basic and acidic residues" evidence="1">
    <location>
        <begin position="60"/>
        <end position="87"/>
    </location>
</feature>
<reference evidence="3 4" key="1">
    <citation type="submission" date="2023-01" db="EMBL/GenBank/DDBJ databases">
        <authorList>
            <person name="Kreplak J."/>
        </authorList>
    </citation>
    <scope>NUCLEOTIDE SEQUENCE [LARGE SCALE GENOMIC DNA]</scope>
</reference>
<protein>
    <submittedName>
        <fullName evidence="3">Uncharacterized protein</fullName>
    </submittedName>
</protein>
<keyword evidence="4" id="KW-1185">Reference proteome</keyword>
<evidence type="ECO:0000313" key="3">
    <source>
        <dbReference type="EMBL" id="CAI8604776.1"/>
    </source>
</evidence>
<evidence type="ECO:0000256" key="2">
    <source>
        <dbReference type="SAM" id="Phobius"/>
    </source>
</evidence>
<feature type="region of interest" description="Disordered" evidence="1">
    <location>
        <begin position="47"/>
        <end position="497"/>
    </location>
</feature>
<dbReference type="EMBL" id="OX451738">
    <property type="protein sequence ID" value="CAI8604776.1"/>
    <property type="molecule type" value="Genomic_DNA"/>
</dbReference>
<sequence length="544" mass="59686">MIKRLPSSRNQRSKGVKIKHVLQVILLLGVCFWLIYQVKHNHDKKKEFDKNDSTLSSVRTETDKVVNIGRKDLKPVKDEVDQNGKHEEEEDEPVVEDLENKREHGEQQEEEGNKHESEVNVHEGREEQDEEENKHGTEEQEEGENKIEEIEDEGGDAEVDENDHEKSDVDNDQDDDEDADELKDKVDDNDETENEDKEDEEKGGSAENDESHEAREEHYKGDDASSAVAHDTQATSTETEPINLTQAGLSVQMNIEQPDNKTTFHSDENNRNENDSDLKDREGEAADAISSNVTAGKETGNTSLSTETAETNADSHFDVRSNLTAVITEASSNSTGAGDDTSSSSEQIKTVVVSKSDNSQNATANTTVAGDIKQTEGLEQPVNKTSEGNLPDNDATVSVKPDNRDSAPQESPTLVGSALEKTIDFAASNETDDISGNLNNNATSGTTESDKSKGITETSEAKETKNIYATVDEMFKGNTQTGETDEKSDSSSTNEILDSVIHDAIDLSDTQNIHEEDMATAQTDLDTLPDIQNEGNDGDENSAE</sequence>
<gene>
    <name evidence="3" type="ORF">VFH_III149760</name>
</gene>
<feature type="compositionally biased region" description="Low complexity" evidence="1">
    <location>
        <begin position="331"/>
        <end position="345"/>
    </location>
</feature>
<evidence type="ECO:0000256" key="1">
    <source>
        <dbReference type="SAM" id="MobiDB-lite"/>
    </source>
</evidence>
<feature type="compositionally biased region" description="Acidic residues" evidence="1">
    <location>
        <begin position="149"/>
        <end position="162"/>
    </location>
</feature>
<dbReference type="PANTHER" id="PTHR33700:SF29">
    <property type="entry name" value="PROTEIN, PUTATIVE-RELATED"/>
    <property type="match status" value="1"/>
</dbReference>
<accession>A0AAV1A4I7</accession>
<keyword evidence="2" id="KW-0472">Membrane</keyword>
<feature type="transmembrane region" description="Helical" evidence="2">
    <location>
        <begin position="21"/>
        <end position="38"/>
    </location>
</feature>
<proteinExistence type="predicted"/>
<feature type="compositionally biased region" description="Acidic residues" evidence="1">
    <location>
        <begin position="170"/>
        <end position="199"/>
    </location>
</feature>
<organism evidence="3 4">
    <name type="scientific">Vicia faba</name>
    <name type="common">Broad bean</name>
    <name type="synonym">Faba vulgaris</name>
    <dbReference type="NCBI Taxonomy" id="3906"/>
    <lineage>
        <taxon>Eukaryota</taxon>
        <taxon>Viridiplantae</taxon>
        <taxon>Streptophyta</taxon>
        <taxon>Embryophyta</taxon>
        <taxon>Tracheophyta</taxon>
        <taxon>Spermatophyta</taxon>
        <taxon>Magnoliopsida</taxon>
        <taxon>eudicotyledons</taxon>
        <taxon>Gunneridae</taxon>
        <taxon>Pentapetalae</taxon>
        <taxon>rosids</taxon>
        <taxon>fabids</taxon>
        <taxon>Fabales</taxon>
        <taxon>Fabaceae</taxon>
        <taxon>Papilionoideae</taxon>
        <taxon>50 kb inversion clade</taxon>
        <taxon>NPAAA clade</taxon>
        <taxon>Hologalegina</taxon>
        <taxon>IRL clade</taxon>
        <taxon>Fabeae</taxon>
        <taxon>Vicia</taxon>
    </lineage>
</organism>
<feature type="region of interest" description="Disordered" evidence="1">
    <location>
        <begin position="514"/>
        <end position="544"/>
    </location>
</feature>
<feature type="compositionally biased region" description="Polar residues" evidence="1">
    <location>
        <begin position="434"/>
        <end position="447"/>
    </location>
</feature>
<feature type="compositionally biased region" description="Polar residues" evidence="1">
    <location>
        <begin position="289"/>
        <end position="312"/>
    </location>
</feature>
<feature type="compositionally biased region" description="Basic and acidic residues" evidence="1">
    <location>
        <begin position="448"/>
        <end position="465"/>
    </location>
</feature>
<keyword evidence="2" id="KW-0812">Transmembrane</keyword>
<name>A0AAV1A4I7_VICFA</name>
<dbReference type="AlphaFoldDB" id="A0AAV1A4I7"/>
<keyword evidence="2" id="KW-1133">Transmembrane helix</keyword>